<evidence type="ECO:0000256" key="1">
    <source>
        <dbReference type="ARBA" id="ARBA00000077"/>
    </source>
</evidence>
<dbReference type="VEuPathDB" id="FungiDB:YALI1_F33973g"/>
<dbReference type="EMBL" id="KZ859085">
    <property type="protein sequence ID" value="RDW23440.1"/>
    <property type="molecule type" value="Genomic_DNA"/>
</dbReference>
<dbReference type="CDD" id="cd09280">
    <property type="entry name" value="RNase_HI_eukaryote_like"/>
    <property type="match status" value="1"/>
</dbReference>
<dbReference type="InterPro" id="IPR002156">
    <property type="entry name" value="RNaseH_domain"/>
</dbReference>
<comment type="cofactor">
    <cofactor evidence="2">
        <name>Mg(2+)</name>
        <dbReference type="ChEBI" id="CHEBI:18420"/>
    </cofactor>
</comment>
<organism evidence="10 11">
    <name type="scientific">Yarrowia lipolytica</name>
    <name type="common">Candida lipolytica</name>
    <dbReference type="NCBI Taxonomy" id="4952"/>
    <lineage>
        <taxon>Eukaryota</taxon>
        <taxon>Fungi</taxon>
        <taxon>Dikarya</taxon>
        <taxon>Ascomycota</taxon>
        <taxon>Saccharomycotina</taxon>
        <taxon>Dipodascomycetes</taxon>
        <taxon>Dipodascales</taxon>
        <taxon>Dipodascales incertae sedis</taxon>
        <taxon>Yarrowia</taxon>
    </lineage>
</organism>
<dbReference type="InterPro" id="IPR012337">
    <property type="entry name" value="RNaseH-like_sf"/>
</dbReference>
<dbReference type="Pfam" id="PF01693">
    <property type="entry name" value="Cauli_VI"/>
    <property type="match status" value="1"/>
</dbReference>
<accession>A0A371C0M1</accession>
<evidence type="ECO:0000256" key="8">
    <source>
        <dbReference type="ARBA" id="ARBA00022801"/>
    </source>
</evidence>
<keyword evidence="8" id="KW-0378">Hydrolase</keyword>
<keyword evidence="7" id="KW-0255">Endonuclease</keyword>
<dbReference type="GO" id="GO:0000287">
    <property type="term" value="F:magnesium ion binding"/>
    <property type="evidence" value="ECO:0007669"/>
    <property type="project" value="InterPro"/>
</dbReference>
<dbReference type="PANTHER" id="PTHR10642:SF26">
    <property type="entry name" value="RIBONUCLEASE H1"/>
    <property type="match status" value="1"/>
</dbReference>
<dbReference type="PROSITE" id="PS50879">
    <property type="entry name" value="RNASE_H_1"/>
    <property type="match status" value="1"/>
</dbReference>
<dbReference type="InterPro" id="IPR011320">
    <property type="entry name" value="RNase_H1_N"/>
</dbReference>
<keyword evidence="5" id="KW-0540">Nuclease</keyword>
<dbReference type="SUPFAM" id="SSF55658">
    <property type="entry name" value="L9 N-domain-like"/>
    <property type="match status" value="1"/>
</dbReference>
<gene>
    <name evidence="10" type="ORF">B0I71DRAFT_135961</name>
</gene>
<dbReference type="Gene3D" id="3.30.420.10">
    <property type="entry name" value="Ribonuclease H-like superfamily/Ribonuclease H"/>
    <property type="match status" value="1"/>
</dbReference>
<reference evidence="10 11" key="1">
    <citation type="submission" date="2018-07" db="EMBL/GenBank/DDBJ databases">
        <title>Draft Genome Assemblies for Five Robust Yarrowia lipolytica Strains Exhibiting High Lipid Production and Pentose Sugar Utilization and Sugar Alcohol Secretion from Undetoxified Lignocellulosic Biomass Hydrolysates.</title>
        <authorList>
            <consortium name="DOE Joint Genome Institute"/>
            <person name="Walker C."/>
            <person name="Ryu S."/>
            <person name="Na H."/>
            <person name="Zane M."/>
            <person name="LaButti K."/>
            <person name="Lipzen A."/>
            <person name="Haridas S."/>
            <person name="Barry K."/>
            <person name="Grigoriev I.V."/>
            <person name="Quarterman J."/>
            <person name="Slininger P."/>
            <person name="Dien B."/>
            <person name="Trinh C.T."/>
        </authorList>
    </citation>
    <scope>NUCLEOTIDE SEQUENCE [LARGE SCALE GENOMIC DNA]</scope>
    <source>
        <strain evidence="10 11">YB392</strain>
    </source>
</reference>
<keyword evidence="9" id="KW-0460">Magnesium</keyword>
<evidence type="ECO:0000256" key="3">
    <source>
        <dbReference type="ARBA" id="ARBA00005300"/>
    </source>
</evidence>
<dbReference type="InterPro" id="IPR009027">
    <property type="entry name" value="Ribosomal_bL9/RNase_H1_N"/>
</dbReference>
<proteinExistence type="inferred from homology"/>
<evidence type="ECO:0000256" key="9">
    <source>
        <dbReference type="ARBA" id="ARBA00022842"/>
    </source>
</evidence>
<sequence length="249" mass="27736">MSKTAFMPSVSVTTQTHTAQADNGPYYAVRVGHKPGIYTSYNAALHAAENYPCSQPKKFDTRAKAEDYMEESFTCAPEHWTSVLLIDDETDAYTWLAYTDGACENNGGHRPKGGIGVYFGELHPCNYSGPLVGDVQTNQRAELSAILKALEIIDNRGENLNWQIRSDSQYAVNCCSQWLEGWKKNGFKTGKGKEVENQDLILAIDEYLQKPRTRIGTRITFKHIPGHAGENEEVDALAKQGITESVWKP</sequence>
<dbReference type="Pfam" id="PF00075">
    <property type="entry name" value="RNase_H"/>
    <property type="match status" value="1"/>
</dbReference>
<keyword evidence="6" id="KW-0479">Metal-binding</keyword>
<dbReference type="GO" id="GO:0004523">
    <property type="term" value="F:RNA-DNA hybrid ribonuclease activity"/>
    <property type="evidence" value="ECO:0007669"/>
    <property type="project" value="UniProtKB-EC"/>
</dbReference>
<dbReference type="SUPFAM" id="SSF53098">
    <property type="entry name" value="Ribonuclease H-like"/>
    <property type="match status" value="1"/>
</dbReference>
<dbReference type="OrthoDB" id="407198at2759"/>
<dbReference type="Gene3D" id="3.40.970.10">
    <property type="entry name" value="Ribonuclease H1, N-terminal domain"/>
    <property type="match status" value="1"/>
</dbReference>
<dbReference type="EC" id="3.1.26.4" evidence="4"/>
<dbReference type="GO" id="GO:0043137">
    <property type="term" value="P:DNA replication, removal of RNA primer"/>
    <property type="evidence" value="ECO:0007669"/>
    <property type="project" value="TreeGrafter"/>
</dbReference>
<comment type="similarity">
    <text evidence="3">Belongs to the RNase H family.</text>
</comment>
<evidence type="ECO:0000313" key="11">
    <source>
        <dbReference type="Proteomes" id="UP000256601"/>
    </source>
</evidence>
<evidence type="ECO:0000256" key="7">
    <source>
        <dbReference type="ARBA" id="ARBA00022759"/>
    </source>
</evidence>
<dbReference type="InterPro" id="IPR036397">
    <property type="entry name" value="RNaseH_sf"/>
</dbReference>
<dbReference type="Proteomes" id="UP000256601">
    <property type="component" value="Unassembled WGS sequence"/>
</dbReference>
<dbReference type="AlphaFoldDB" id="A0A371C0M1"/>
<dbReference type="InterPro" id="IPR017067">
    <property type="entry name" value="RNase_H1_euk"/>
</dbReference>
<dbReference type="InterPro" id="IPR050092">
    <property type="entry name" value="RNase_H"/>
</dbReference>
<evidence type="ECO:0000256" key="5">
    <source>
        <dbReference type="ARBA" id="ARBA00022722"/>
    </source>
</evidence>
<evidence type="ECO:0000313" key="10">
    <source>
        <dbReference type="EMBL" id="RDW23440.1"/>
    </source>
</evidence>
<evidence type="ECO:0000256" key="6">
    <source>
        <dbReference type="ARBA" id="ARBA00022723"/>
    </source>
</evidence>
<evidence type="ECO:0000256" key="4">
    <source>
        <dbReference type="ARBA" id="ARBA00012180"/>
    </source>
</evidence>
<dbReference type="PIRSF" id="PIRSF036852">
    <property type="entry name" value="Ribonuclease_H1_euk"/>
    <property type="match status" value="1"/>
</dbReference>
<dbReference type="VEuPathDB" id="FungiDB:YALI0_F26543g"/>
<dbReference type="PANTHER" id="PTHR10642">
    <property type="entry name" value="RIBONUCLEASE H1"/>
    <property type="match status" value="1"/>
</dbReference>
<evidence type="ECO:0000256" key="2">
    <source>
        <dbReference type="ARBA" id="ARBA00001946"/>
    </source>
</evidence>
<dbReference type="InterPro" id="IPR037056">
    <property type="entry name" value="RNase_H1_N_sf"/>
</dbReference>
<dbReference type="GO" id="GO:0003676">
    <property type="term" value="F:nucleic acid binding"/>
    <property type="evidence" value="ECO:0007669"/>
    <property type="project" value="InterPro"/>
</dbReference>
<protein>
    <recommendedName>
        <fullName evidence="4">ribonuclease H</fullName>
        <ecNumber evidence="4">3.1.26.4</ecNumber>
    </recommendedName>
</protein>
<comment type="catalytic activity">
    <reaction evidence="1">
        <text>Endonucleolytic cleavage to 5'-phosphomonoester.</text>
        <dbReference type="EC" id="3.1.26.4"/>
    </reaction>
</comment>
<name>A0A371C0M1_YARLL</name>